<evidence type="ECO:0000256" key="3">
    <source>
        <dbReference type="ARBA" id="ARBA00022737"/>
    </source>
</evidence>
<dbReference type="InterPro" id="IPR036508">
    <property type="entry name" value="Chitin-bd_dom_sf"/>
</dbReference>
<evidence type="ECO:0000256" key="1">
    <source>
        <dbReference type="ARBA" id="ARBA00022669"/>
    </source>
</evidence>
<dbReference type="SUPFAM" id="SSF57625">
    <property type="entry name" value="Invertebrate chitin-binding proteins"/>
    <property type="match status" value="2"/>
</dbReference>
<organism evidence="8 9">
    <name type="scientific">Potamilus streckersoni</name>
    <dbReference type="NCBI Taxonomy" id="2493646"/>
    <lineage>
        <taxon>Eukaryota</taxon>
        <taxon>Metazoa</taxon>
        <taxon>Spiralia</taxon>
        <taxon>Lophotrochozoa</taxon>
        <taxon>Mollusca</taxon>
        <taxon>Bivalvia</taxon>
        <taxon>Autobranchia</taxon>
        <taxon>Heteroconchia</taxon>
        <taxon>Palaeoheterodonta</taxon>
        <taxon>Unionida</taxon>
        <taxon>Unionoidea</taxon>
        <taxon>Unionidae</taxon>
        <taxon>Ambleminae</taxon>
        <taxon>Lampsilini</taxon>
        <taxon>Potamilus</taxon>
    </lineage>
</organism>
<proteinExistence type="predicted"/>
<dbReference type="Proteomes" id="UP001195483">
    <property type="component" value="Unassembled WGS sequence"/>
</dbReference>
<dbReference type="GO" id="GO:0008061">
    <property type="term" value="F:chitin binding"/>
    <property type="evidence" value="ECO:0007669"/>
    <property type="project" value="UniProtKB-KW"/>
</dbReference>
<protein>
    <recommendedName>
        <fullName evidence="7">Chitin-binding type-2 domain-containing protein</fullName>
    </recommendedName>
</protein>
<dbReference type="EMBL" id="JAEAOA010001888">
    <property type="protein sequence ID" value="KAK3591504.1"/>
    <property type="molecule type" value="Genomic_DNA"/>
</dbReference>
<keyword evidence="2 6" id="KW-0732">Signal</keyword>
<keyword evidence="9" id="KW-1185">Reference proteome</keyword>
<evidence type="ECO:0000256" key="5">
    <source>
        <dbReference type="ARBA" id="ARBA00023180"/>
    </source>
</evidence>
<feature type="domain" description="Chitin-binding type-2" evidence="7">
    <location>
        <begin position="73"/>
        <end position="133"/>
    </location>
</feature>
<reference evidence="8" key="3">
    <citation type="submission" date="2023-05" db="EMBL/GenBank/DDBJ databases">
        <authorList>
            <person name="Smith C.H."/>
        </authorList>
    </citation>
    <scope>NUCLEOTIDE SEQUENCE</scope>
    <source>
        <strain evidence="8">CHS0354</strain>
        <tissue evidence="8">Mantle</tissue>
    </source>
</reference>
<dbReference type="PROSITE" id="PS50940">
    <property type="entry name" value="CHIT_BIND_II"/>
    <property type="match status" value="2"/>
</dbReference>
<evidence type="ECO:0000256" key="4">
    <source>
        <dbReference type="ARBA" id="ARBA00023157"/>
    </source>
</evidence>
<dbReference type="AlphaFoldDB" id="A0AAE0SGI3"/>
<dbReference type="Gene3D" id="2.170.140.10">
    <property type="entry name" value="Chitin binding domain"/>
    <property type="match status" value="1"/>
</dbReference>
<feature type="signal peptide" evidence="6">
    <location>
        <begin position="1"/>
        <end position="16"/>
    </location>
</feature>
<keyword evidence="1" id="KW-0147">Chitin-binding</keyword>
<gene>
    <name evidence="8" type="ORF">CHS0354_031610</name>
</gene>
<dbReference type="InterPro" id="IPR002557">
    <property type="entry name" value="Chitin-bd_dom"/>
</dbReference>
<dbReference type="SMART" id="SM00494">
    <property type="entry name" value="ChtBD2"/>
    <property type="match status" value="2"/>
</dbReference>
<sequence length="135" mass="14783">MLLIAVFFLLPWSGLALDCAMLPDGDYEIGCKIYATCTNHVLQIHKCVEGTVYNRNTHKCDDPHIAPPPCNEADHCALMSDGLYPIANMNCTSYYTCVGHTLQGINFCAPGTVFNQALQTCDWSDDVAPPCGTKH</sequence>
<evidence type="ECO:0000313" key="9">
    <source>
        <dbReference type="Proteomes" id="UP001195483"/>
    </source>
</evidence>
<keyword evidence="3" id="KW-0677">Repeat</keyword>
<evidence type="ECO:0000313" key="8">
    <source>
        <dbReference type="EMBL" id="KAK3591504.1"/>
    </source>
</evidence>
<dbReference type="Pfam" id="PF01607">
    <property type="entry name" value="CBM_14"/>
    <property type="match status" value="2"/>
</dbReference>
<keyword evidence="5" id="KW-0325">Glycoprotein</keyword>
<reference evidence="8" key="1">
    <citation type="journal article" date="2021" name="Genome Biol. Evol.">
        <title>A High-Quality Reference Genome for a Parasitic Bivalve with Doubly Uniparental Inheritance (Bivalvia: Unionida).</title>
        <authorList>
            <person name="Smith C.H."/>
        </authorList>
    </citation>
    <scope>NUCLEOTIDE SEQUENCE</scope>
    <source>
        <strain evidence="8">CHS0354</strain>
    </source>
</reference>
<name>A0AAE0SGI3_9BIVA</name>
<dbReference type="GO" id="GO:0005576">
    <property type="term" value="C:extracellular region"/>
    <property type="evidence" value="ECO:0007669"/>
    <property type="project" value="InterPro"/>
</dbReference>
<feature type="chain" id="PRO_5041902231" description="Chitin-binding type-2 domain-containing protein" evidence="6">
    <location>
        <begin position="17"/>
        <end position="135"/>
    </location>
</feature>
<reference evidence="8" key="2">
    <citation type="journal article" date="2021" name="Genome Biol. Evol.">
        <title>Developing a high-quality reference genome for a parasitic bivalve with doubly uniparental inheritance (Bivalvia: Unionida).</title>
        <authorList>
            <person name="Smith C.H."/>
        </authorList>
    </citation>
    <scope>NUCLEOTIDE SEQUENCE</scope>
    <source>
        <strain evidence="8">CHS0354</strain>
        <tissue evidence="8">Mantle</tissue>
    </source>
</reference>
<evidence type="ECO:0000259" key="7">
    <source>
        <dbReference type="PROSITE" id="PS50940"/>
    </source>
</evidence>
<dbReference type="InterPro" id="IPR051940">
    <property type="entry name" value="Chitin_bind-dev_reg"/>
</dbReference>
<accession>A0AAE0SGI3</accession>
<dbReference type="PANTHER" id="PTHR23301:SF0">
    <property type="entry name" value="CHITIN-BINDING TYPE-2 DOMAIN-CONTAINING PROTEIN-RELATED"/>
    <property type="match status" value="1"/>
</dbReference>
<feature type="domain" description="Chitin-binding type-2" evidence="7">
    <location>
        <begin position="16"/>
        <end position="72"/>
    </location>
</feature>
<comment type="caution">
    <text evidence="8">The sequence shown here is derived from an EMBL/GenBank/DDBJ whole genome shotgun (WGS) entry which is preliminary data.</text>
</comment>
<dbReference type="PANTHER" id="PTHR23301">
    <property type="entry name" value="CHITIN BINDING PERITROPHIN-A"/>
    <property type="match status" value="1"/>
</dbReference>
<evidence type="ECO:0000256" key="6">
    <source>
        <dbReference type="SAM" id="SignalP"/>
    </source>
</evidence>
<keyword evidence="4" id="KW-1015">Disulfide bond</keyword>
<evidence type="ECO:0000256" key="2">
    <source>
        <dbReference type="ARBA" id="ARBA00022729"/>
    </source>
</evidence>